<dbReference type="InterPro" id="IPR013727">
    <property type="entry name" value="2CSK_N"/>
</dbReference>
<reference evidence="12 13" key="1">
    <citation type="submission" date="2024-04" db="EMBL/GenBank/DDBJ databases">
        <title>Novel species of the genus Ideonella isolated from streams.</title>
        <authorList>
            <person name="Lu H."/>
        </authorList>
    </citation>
    <scope>NUCLEOTIDE SEQUENCE [LARGE SCALE GENOMIC DNA]</scope>
    <source>
        <strain evidence="12 13">BYS139W</strain>
    </source>
</reference>
<dbReference type="Gene3D" id="3.30.565.10">
    <property type="entry name" value="Histidine kinase-like ATPase, C-terminal domain"/>
    <property type="match status" value="1"/>
</dbReference>
<comment type="catalytic activity">
    <reaction evidence="1">
        <text>ATP + protein L-histidine = ADP + protein N-phospho-L-histidine.</text>
        <dbReference type="EC" id="2.7.13.3"/>
    </reaction>
</comment>
<dbReference type="SMART" id="SM00387">
    <property type="entry name" value="HATPase_c"/>
    <property type="match status" value="1"/>
</dbReference>
<dbReference type="InterPro" id="IPR036097">
    <property type="entry name" value="HisK_dim/P_sf"/>
</dbReference>
<dbReference type="Pfam" id="PF00512">
    <property type="entry name" value="HisKA"/>
    <property type="match status" value="1"/>
</dbReference>
<evidence type="ECO:0000313" key="13">
    <source>
        <dbReference type="Proteomes" id="UP001368500"/>
    </source>
</evidence>
<keyword evidence="13" id="KW-1185">Reference proteome</keyword>
<dbReference type="PROSITE" id="PS50109">
    <property type="entry name" value="HIS_KIN"/>
    <property type="match status" value="1"/>
</dbReference>
<dbReference type="InterPro" id="IPR005467">
    <property type="entry name" value="His_kinase_dom"/>
</dbReference>
<evidence type="ECO:0000259" key="11">
    <source>
        <dbReference type="PROSITE" id="PS50109"/>
    </source>
</evidence>
<dbReference type="Pfam" id="PF08521">
    <property type="entry name" value="2CSK_N"/>
    <property type="match status" value="1"/>
</dbReference>
<dbReference type="InterPro" id="IPR003661">
    <property type="entry name" value="HisK_dim/P_dom"/>
</dbReference>
<keyword evidence="9 10" id="KW-0472">Membrane</keyword>
<proteinExistence type="predicted"/>
<dbReference type="CDD" id="cd00075">
    <property type="entry name" value="HATPase"/>
    <property type="match status" value="1"/>
</dbReference>
<evidence type="ECO:0000256" key="3">
    <source>
        <dbReference type="ARBA" id="ARBA00012438"/>
    </source>
</evidence>
<keyword evidence="6 10" id="KW-0812">Transmembrane</keyword>
<dbReference type="Pfam" id="PF02518">
    <property type="entry name" value="HATPase_c"/>
    <property type="match status" value="1"/>
</dbReference>
<evidence type="ECO:0000256" key="7">
    <source>
        <dbReference type="ARBA" id="ARBA00022777"/>
    </source>
</evidence>
<dbReference type="GO" id="GO:0004673">
    <property type="term" value="F:protein histidine kinase activity"/>
    <property type="evidence" value="ECO:0007669"/>
    <property type="project" value="UniProtKB-EC"/>
</dbReference>
<dbReference type="SUPFAM" id="SSF55874">
    <property type="entry name" value="ATPase domain of HSP90 chaperone/DNA topoisomerase II/histidine kinase"/>
    <property type="match status" value="1"/>
</dbReference>
<feature type="domain" description="Histidine kinase" evidence="11">
    <location>
        <begin position="251"/>
        <end position="473"/>
    </location>
</feature>
<dbReference type="PANTHER" id="PTHR45436:SF1">
    <property type="entry name" value="SENSOR PROTEIN QSEC"/>
    <property type="match status" value="1"/>
</dbReference>
<dbReference type="InterPro" id="IPR050428">
    <property type="entry name" value="TCS_sensor_his_kinase"/>
</dbReference>
<keyword evidence="7 12" id="KW-0418">Kinase</keyword>
<sequence>MRWKPIRQATLRQRLLALVLPALALVLGLSLWATRVDALRAADAAFDRSLMGAIKGLDQGISTASGGLSVEQPWTLFEFFALSADGPVHYRVATDDGLVEIGAPDLPAPPRPLREGTPQFYDAVYFDQPVRVGALWRPLRPPVGQARGVVIQVAEATGSRQRFAATFVRQALVRDLLLLALLALLVAVAATLALRPVRALVQATRDRPPQALDPLPDDGLSADLQPLLAAINAQLARTAALLAQRRQFVDDASHQLRTPLTTLRAQLDYARRTADPAERRAALEALSGELAHASRATDQLLRLARADAAELQPEAFDLGDLAREVALALLPQARTAGIDFGVEAPDGPLPVHGDRLLWREALTNLAHNALVHGAGPVTIEAAVRPAGPAPAGVAEATTWARLSVIDAGPGLPEDLQARAGQRFAKGRGSRGAGLGLAMARAVAERHGGQLTLAAAAATAAPGLRVCLLWPLPDTPWTPTAAT</sequence>
<evidence type="ECO:0000256" key="8">
    <source>
        <dbReference type="ARBA" id="ARBA00022989"/>
    </source>
</evidence>
<dbReference type="EC" id="2.7.13.3" evidence="3"/>
<keyword evidence="8 10" id="KW-1133">Transmembrane helix</keyword>
<name>A0ABU9BC34_9BURK</name>
<dbReference type="RefSeq" id="WP_341374453.1">
    <property type="nucleotide sequence ID" value="NZ_JBBUTF010000009.1"/>
</dbReference>
<comment type="caution">
    <text evidence="12">The sequence shown here is derived from an EMBL/GenBank/DDBJ whole genome shotgun (WGS) entry which is preliminary data.</text>
</comment>
<evidence type="ECO:0000256" key="6">
    <source>
        <dbReference type="ARBA" id="ARBA00022692"/>
    </source>
</evidence>
<keyword evidence="4" id="KW-0597">Phosphoprotein</keyword>
<evidence type="ECO:0000256" key="9">
    <source>
        <dbReference type="ARBA" id="ARBA00023136"/>
    </source>
</evidence>
<evidence type="ECO:0000313" key="12">
    <source>
        <dbReference type="EMBL" id="MEK8026669.1"/>
    </source>
</evidence>
<evidence type="ECO:0000256" key="1">
    <source>
        <dbReference type="ARBA" id="ARBA00000085"/>
    </source>
</evidence>
<dbReference type="EMBL" id="JBBUTF010000009">
    <property type="protein sequence ID" value="MEK8026669.1"/>
    <property type="molecule type" value="Genomic_DNA"/>
</dbReference>
<dbReference type="Proteomes" id="UP001368500">
    <property type="component" value="Unassembled WGS sequence"/>
</dbReference>
<dbReference type="InterPro" id="IPR036890">
    <property type="entry name" value="HATPase_C_sf"/>
</dbReference>
<dbReference type="InterPro" id="IPR004358">
    <property type="entry name" value="Sig_transdc_His_kin-like_C"/>
</dbReference>
<dbReference type="PRINTS" id="PR00344">
    <property type="entry name" value="BCTRLSENSOR"/>
</dbReference>
<dbReference type="SMART" id="SM00388">
    <property type="entry name" value="HisKA"/>
    <property type="match status" value="1"/>
</dbReference>
<evidence type="ECO:0000256" key="10">
    <source>
        <dbReference type="SAM" id="Phobius"/>
    </source>
</evidence>
<keyword evidence="5 12" id="KW-0808">Transferase</keyword>
<feature type="transmembrane region" description="Helical" evidence="10">
    <location>
        <begin position="176"/>
        <end position="197"/>
    </location>
</feature>
<evidence type="ECO:0000256" key="4">
    <source>
        <dbReference type="ARBA" id="ARBA00022553"/>
    </source>
</evidence>
<dbReference type="PANTHER" id="PTHR45436">
    <property type="entry name" value="SENSOR HISTIDINE KINASE YKOH"/>
    <property type="match status" value="1"/>
</dbReference>
<gene>
    <name evidence="12" type="ORF">AACH11_11925</name>
</gene>
<comment type="subcellular location">
    <subcellularLocation>
        <location evidence="2">Membrane</location>
    </subcellularLocation>
</comment>
<evidence type="ECO:0000256" key="5">
    <source>
        <dbReference type="ARBA" id="ARBA00022679"/>
    </source>
</evidence>
<evidence type="ECO:0000256" key="2">
    <source>
        <dbReference type="ARBA" id="ARBA00004370"/>
    </source>
</evidence>
<accession>A0ABU9BC34</accession>
<dbReference type="Gene3D" id="1.10.287.130">
    <property type="match status" value="1"/>
</dbReference>
<protein>
    <recommendedName>
        <fullName evidence="3">histidine kinase</fullName>
        <ecNumber evidence="3">2.7.13.3</ecNumber>
    </recommendedName>
</protein>
<dbReference type="InterPro" id="IPR003594">
    <property type="entry name" value="HATPase_dom"/>
</dbReference>
<dbReference type="CDD" id="cd00082">
    <property type="entry name" value="HisKA"/>
    <property type="match status" value="1"/>
</dbReference>
<organism evidence="12 13">
    <name type="scientific">Pseudaquabacterium rugosum</name>
    <dbReference type="NCBI Taxonomy" id="2984194"/>
    <lineage>
        <taxon>Bacteria</taxon>
        <taxon>Pseudomonadati</taxon>
        <taxon>Pseudomonadota</taxon>
        <taxon>Betaproteobacteria</taxon>
        <taxon>Burkholderiales</taxon>
        <taxon>Sphaerotilaceae</taxon>
        <taxon>Pseudaquabacterium</taxon>
    </lineage>
</organism>
<dbReference type="SUPFAM" id="SSF47384">
    <property type="entry name" value="Homodimeric domain of signal transducing histidine kinase"/>
    <property type="match status" value="1"/>
</dbReference>